<protein>
    <submittedName>
        <fullName evidence="1">Uncharacterized protein</fullName>
    </submittedName>
</protein>
<gene>
    <name evidence="1" type="ORF">NCGR_LOCUS36121</name>
</gene>
<accession>A0A811Q0E6</accession>
<evidence type="ECO:0000313" key="2">
    <source>
        <dbReference type="Proteomes" id="UP000604825"/>
    </source>
</evidence>
<dbReference type="EMBL" id="CAJGYO010000009">
    <property type="protein sequence ID" value="CAD6252469.1"/>
    <property type="molecule type" value="Genomic_DNA"/>
</dbReference>
<evidence type="ECO:0000313" key="1">
    <source>
        <dbReference type="EMBL" id="CAD6252469.1"/>
    </source>
</evidence>
<name>A0A811Q0E6_9POAL</name>
<dbReference type="OrthoDB" id="10680446at2759"/>
<keyword evidence="2" id="KW-1185">Reference proteome</keyword>
<dbReference type="AlphaFoldDB" id="A0A811Q0E6"/>
<dbReference type="Proteomes" id="UP000604825">
    <property type="component" value="Unassembled WGS sequence"/>
</dbReference>
<reference evidence="1" key="1">
    <citation type="submission" date="2020-10" db="EMBL/GenBank/DDBJ databases">
        <authorList>
            <person name="Han B."/>
            <person name="Lu T."/>
            <person name="Zhao Q."/>
            <person name="Huang X."/>
            <person name="Zhao Y."/>
        </authorList>
    </citation>
    <scope>NUCLEOTIDE SEQUENCE</scope>
</reference>
<organism evidence="1 2">
    <name type="scientific">Miscanthus lutarioriparius</name>
    <dbReference type="NCBI Taxonomy" id="422564"/>
    <lineage>
        <taxon>Eukaryota</taxon>
        <taxon>Viridiplantae</taxon>
        <taxon>Streptophyta</taxon>
        <taxon>Embryophyta</taxon>
        <taxon>Tracheophyta</taxon>
        <taxon>Spermatophyta</taxon>
        <taxon>Magnoliopsida</taxon>
        <taxon>Liliopsida</taxon>
        <taxon>Poales</taxon>
        <taxon>Poaceae</taxon>
        <taxon>PACMAD clade</taxon>
        <taxon>Panicoideae</taxon>
        <taxon>Andropogonodae</taxon>
        <taxon>Andropogoneae</taxon>
        <taxon>Saccharinae</taxon>
        <taxon>Miscanthus</taxon>
    </lineage>
</organism>
<comment type="caution">
    <text evidence="1">The sequence shown here is derived from an EMBL/GenBank/DDBJ whole genome shotgun (WGS) entry which is preliminary data.</text>
</comment>
<proteinExistence type="predicted"/>
<sequence>MASARSFRFRVLVGMMGIPSHARSASVTQTVLGSSCAQVEIALPEAIDEDDRELFVTCWCVHPRLIPDEKIIGIPEPQVHVHEGPLYLRAEEVIHAELPALTYLVHLRIVKFQDWTTPFSLPDDDG</sequence>